<dbReference type="SUPFAM" id="SSF53597">
    <property type="entry name" value="Dihydrofolate reductase-like"/>
    <property type="match status" value="1"/>
</dbReference>
<evidence type="ECO:0000256" key="2">
    <source>
        <dbReference type="ARBA" id="ARBA00022857"/>
    </source>
</evidence>
<feature type="domain" description="Bacterial bifunctional deaminase-reductase C-terminal" evidence="4">
    <location>
        <begin position="4"/>
        <end position="245"/>
    </location>
</feature>
<dbReference type="AlphaFoldDB" id="A0A0F9LS07"/>
<dbReference type="PANTHER" id="PTHR38011:SF7">
    <property type="entry name" value="2,5-DIAMINO-6-RIBOSYLAMINO-4(3H)-PYRIMIDINONE 5'-PHOSPHATE REDUCTASE"/>
    <property type="match status" value="1"/>
</dbReference>
<comment type="pathway">
    <text evidence="1">Cofactor biosynthesis; riboflavin biosynthesis.</text>
</comment>
<dbReference type="GO" id="GO:0008703">
    <property type="term" value="F:5-amino-6-(5-phosphoribosylamino)uracil reductase activity"/>
    <property type="evidence" value="ECO:0007669"/>
    <property type="project" value="InterPro"/>
</dbReference>
<organism evidence="5">
    <name type="scientific">marine sediment metagenome</name>
    <dbReference type="NCBI Taxonomy" id="412755"/>
    <lineage>
        <taxon>unclassified sequences</taxon>
        <taxon>metagenomes</taxon>
        <taxon>ecological metagenomes</taxon>
    </lineage>
</organism>
<dbReference type="InterPro" id="IPR024072">
    <property type="entry name" value="DHFR-like_dom_sf"/>
</dbReference>
<reference evidence="5" key="1">
    <citation type="journal article" date="2015" name="Nature">
        <title>Complex archaea that bridge the gap between prokaryotes and eukaryotes.</title>
        <authorList>
            <person name="Spang A."/>
            <person name="Saw J.H."/>
            <person name="Jorgensen S.L."/>
            <person name="Zaremba-Niedzwiedzka K."/>
            <person name="Martijn J."/>
            <person name="Lind A.E."/>
            <person name="van Eijk R."/>
            <person name="Schleper C."/>
            <person name="Guy L."/>
            <person name="Ettema T.J."/>
        </authorList>
    </citation>
    <scope>NUCLEOTIDE SEQUENCE</scope>
</reference>
<evidence type="ECO:0000256" key="1">
    <source>
        <dbReference type="ARBA" id="ARBA00005104"/>
    </source>
</evidence>
<dbReference type="PANTHER" id="PTHR38011">
    <property type="entry name" value="DIHYDROFOLATE REDUCTASE FAMILY PROTEIN (AFU_ORTHOLOGUE AFUA_8G06820)"/>
    <property type="match status" value="1"/>
</dbReference>
<dbReference type="EMBL" id="LAZR01005688">
    <property type="protein sequence ID" value="KKM97944.1"/>
    <property type="molecule type" value="Genomic_DNA"/>
</dbReference>
<evidence type="ECO:0000313" key="5">
    <source>
        <dbReference type="EMBL" id="KKM97944.1"/>
    </source>
</evidence>
<comment type="caution">
    <text evidence="5">The sequence shown here is derived from an EMBL/GenBank/DDBJ whole genome shotgun (WGS) entry which is preliminary data.</text>
</comment>
<sequence length="264" mass="30301">MGRPKIYVYVTASLDGRISLAPNLTLSNADKINIIIKKYPRFCNLFGDWKAFEDEIKEIYKPDTFMEGSNMVMFEGQEIERLPKYNEYSEDLFQDYLPIEIVKHPKRKFWLAIVDGKGRIRYGYKGNEDNEQSHILHLVSHNVAPEYLVFLQKCRIPYLISGKERVDLKKILSKMYHKLNIKNILTTSAGKLSGALIREDLIDEIIVLINPVIIGGFKTPILFASPELNPPTILPSKLKLISSKVNDDGSILVRYKVISNLENK</sequence>
<evidence type="ECO:0000256" key="3">
    <source>
        <dbReference type="ARBA" id="ARBA00023002"/>
    </source>
</evidence>
<keyword evidence="3" id="KW-0560">Oxidoreductase</keyword>
<dbReference type="Pfam" id="PF01872">
    <property type="entry name" value="RibD_C"/>
    <property type="match status" value="1"/>
</dbReference>
<name>A0A0F9LS07_9ZZZZ</name>
<keyword evidence="2" id="KW-0521">NADP</keyword>
<proteinExistence type="predicted"/>
<dbReference type="InterPro" id="IPR002734">
    <property type="entry name" value="RibDG_C"/>
</dbReference>
<dbReference type="GO" id="GO:0009231">
    <property type="term" value="P:riboflavin biosynthetic process"/>
    <property type="evidence" value="ECO:0007669"/>
    <property type="project" value="InterPro"/>
</dbReference>
<gene>
    <name evidence="5" type="ORF">LCGC14_1162970</name>
</gene>
<dbReference type="Gene3D" id="3.40.430.10">
    <property type="entry name" value="Dihydrofolate Reductase, subunit A"/>
    <property type="match status" value="1"/>
</dbReference>
<accession>A0A0F9LS07</accession>
<protein>
    <recommendedName>
        <fullName evidence="4">Bacterial bifunctional deaminase-reductase C-terminal domain-containing protein</fullName>
    </recommendedName>
</protein>
<dbReference type="InterPro" id="IPR050765">
    <property type="entry name" value="Riboflavin_Biosynth_HTPR"/>
</dbReference>
<evidence type="ECO:0000259" key="4">
    <source>
        <dbReference type="Pfam" id="PF01872"/>
    </source>
</evidence>